<dbReference type="InterPro" id="IPR036220">
    <property type="entry name" value="UDP-Glc/GDP-Man_DH_C_sf"/>
</dbReference>
<dbReference type="InterPro" id="IPR014027">
    <property type="entry name" value="UDP-Glc/GDP-Man_DH_C"/>
</dbReference>
<dbReference type="PANTHER" id="PTHR43750">
    <property type="entry name" value="UDP-GLUCOSE 6-DEHYDROGENASE TUAD"/>
    <property type="match status" value="1"/>
</dbReference>
<dbReference type="SMART" id="SM00984">
    <property type="entry name" value="UDPG_MGDP_dh_C"/>
    <property type="match status" value="1"/>
</dbReference>
<name>A0A0F9BSK5_9ZZZZ</name>
<dbReference type="EMBL" id="LAZR01036426">
    <property type="protein sequence ID" value="KKL24865.1"/>
    <property type="molecule type" value="Genomic_DNA"/>
</dbReference>
<evidence type="ECO:0000259" key="1">
    <source>
        <dbReference type="SMART" id="SM00984"/>
    </source>
</evidence>
<protein>
    <recommendedName>
        <fullName evidence="1">UDP-glucose/GDP-mannose dehydrogenase C-terminal domain-containing protein</fullName>
    </recommendedName>
</protein>
<accession>A0A0F9BSK5</accession>
<reference evidence="2" key="1">
    <citation type="journal article" date="2015" name="Nature">
        <title>Complex archaea that bridge the gap between prokaryotes and eukaryotes.</title>
        <authorList>
            <person name="Spang A."/>
            <person name="Saw J.H."/>
            <person name="Jorgensen S.L."/>
            <person name="Zaremba-Niedzwiedzka K."/>
            <person name="Martijn J."/>
            <person name="Lind A.E."/>
            <person name="van Eijk R."/>
            <person name="Schleper C."/>
            <person name="Guy L."/>
            <person name="Ettema T.J."/>
        </authorList>
    </citation>
    <scope>NUCLEOTIDE SEQUENCE</scope>
</reference>
<feature type="domain" description="UDP-glucose/GDP-mannose dehydrogenase C-terminal" evidence="1">
    <location>
        <begin position="1"/>
        <end position="98"/>
    </location>
</feature>
<dbReference type="Pfam" id="PF03720">
    <property type="entry name" value="UDPG_MGDP_dh_C"/>
    <property type="match status" value="1"/>
</dbReference>
<dbReference type="SUPFAM" id="SSF52413">
    <property type="entry name" value="UDP-glucose/GDP-mannose dehydrogenase C-terminal domain"/>
    <property type="match status" value="1"/>
</dbReference>
<proteinExistence type="predicted"/>
<comment type="caution">
    <text evidence="2">The sequence shown here is derived from an EMBL/GenBank/DDBJ whole genome shotgun (WGS) entry which is preliminary data.</text>
</comment>
<gene>
    <name evidence="2" type="ORF">LCGC14_2411020</name>
</gene>
<sequence>MTFKPETDDIREAPSLTIIPALQEGGADIHAVDPQGMKEAQKVLKDVTYENDPYSAVKGADAVVIMTEWNEYRAIDLVKLKELMKGNVFIDLRDIYSPESVTKHGFKYIGVGVK</sequence>
<dbReference type="Gene3D" id="3.40.50.720">
    <property type="entry name" value="NAD(P)-binding Rossmann-like Domain"/>
    <property type="match status" value="1"/>
</dbReference>
<dbReference type="PANTHER" id="PTHR43750:SF3">
    <property type="entry name" value="UDP-GLUCOSE 6-DEHYDROGENASE TUAD"/>
    <property type="match status" value="1"/>
</dbReference>
<dbReference type="GO" id="GO:0051287">
    <property type="term" value="F:NAD binding"/>
    <property type="evidence" value="ECO:0007669"/>
    <property type="project" value="InterPro"/>
</dbReference>
<evidence type="ECO:0000313" key="2">
    <source>
        <dbReference type="EMBL" id="KKL24865.1"/>
    </source>
</evidence>
<organism evidence="2">
    <name type="scientific">marine sediment metagenome</name>
    <dbReference type="NCBI Taxonomy" id="412755"/>
    <lineage>
        <taxon>unclassified sequences</taxon>
        <taxon>metagenomes</taxon>
        <taxon>ecological metagenomes</taxon>
    </lineage>
</organism>
<dbReference type="GO" id="GO:0016616">
    <property type="term" value="F:oxidoreductase activity, acting on the CH-OH group of donors, NAD or NADP as acceptor"/>
    <property type="evidence" value="ECO:0007669"/>
    <property type="project" value="InterPro"/>
</dbReference>
<dbReference type="AlphaFoldDB" id="A0A0F9BSK5"/>